<dbReference type="PANTHER" id="PTHR35797:SF1">
    <property type="entry name" value="PROTEASE"/>
    <property type="match status" value="1"/>
</dbReference>
<name>A0A0W1SSU5_9EURY</name>
<sequence>MSQSVSRQFAVFTGLAAAWAWAFWLLTAVLPNAVDIVAILAGAWGPTVAAVVLTWRDAGRDGVRALLSKYLAWRSGLWPAVAVVVIALAVTVVAVWVTSLGGVPPGFPGESPPLTFLPVVILVNVFLGGPLAEEAGWRGFAHPLLRERVGPGIAGGAVGLVWGLWHAPLFLLPGQSFAIGGGDPASFLALTVSWSLLFGVATEWAEWSLVPAVLGHAAVNTFLGTYGVLAAPFYRPALVGGFVLVAVGSLVVYRVTHSEPDASASTV</sequence>
<dbReference type="OrthoDB" id="28575at2157"/>
<comment type="caution">
    <text evidence="3">The sequence shown here is derived from an EMBL/GenBank/DDBJ whole genome shotgun (WGS) entry which is preliminary data.</text>
</comment>
<reference evidence="3 4" key="1">
    <citation type="submission" date="2015-12" db="EMBL/GenBank/DDBJ databases">
        <title>Haloferax profundi sp. nov. isolated from the Discovery deep brine-seawater interface in the Red Sea.</title>
        <authorList>
            <person name="Zhang G."/>
            <person name="Stingl U."/>
            <person name="Rashid M."/>
        </authorList>
    </citation>
    <scope>NUCLEOTIDE SEQUENCE [LARGE SCALE GENOMIC DNA]</scope>
    <source>
        <strain evidence="3 4">SB29</strain>
    </source>
</reference>
<dbReference type="Proteomes" id="UP000053157">
    <property type="component" value="Unassembled WGS sequence"/>
</dbReference>
<keyword evidence="1" id="KW-0812">Transmembrane</keyword>
<feature type="transmembrane region" description="Helical" evidence="1">
    <location>
        <begin position="185"/>
        <end position="202"/>
    </location>
</feature>
<dbReference type="PANTHER" id="PTHR35797">
    <property type="entry name" value="PROTEASE-RELATED"/>
    <property type="match status" value="1"/>
</dbReference>
<protein>
    <recommendedName>
        <fullName evidence="2">CAAX prenyl protease 2/Lysostaphin resistance protein A-like domain-containing protein</fullName>
    </recommendedName>
</protein>
<dbReference type="Pfam" id="PF02517">
    <property type="entry name" value="Rce1-like"/>
    <property type="match status" value="1"/>
</dbReference>
<evidence type="ECO:0000313" key="4">
    <source>
        <dbReference type="Proteomes" id="UP000053157"/>
    </source>
</evidence>
<dbReference type="InterPro" id="IPR003675">
    <property type="entry name" value="Rce1/LyrA-like_dom"/>
</dbReference>
<feature type="transmembrane region" description="Helical" evidence="1">
    <location>
        <begin position="149"/>
        <end position="165"/>
    </location>
</feature>
<organism evidence="3 4">
    <name type="scientific">Haloferax profundi</name>
    <dbReference type="NCBI Taxonomy" id="1544718"/>
    <lineage>
        <taxon>Archaea</taxon>
        <taxon>Methanobacteriati</taxon>
        <taxon>Methanobacteriota</taxon>
        <taxon>Stenosarchaea group</taxon>
        <taxon>Halobacteria</taxon>
        <taxon>Halobacteriales</taxon>
        <taxon>Haloferacaceae</taxon>
        <taxon>Haloferax</taxon>
    </lineage>
</organism>
<evidence type="ECO:0000256" key="1">
    <source>
        <dbReference type="SAM" id="Phobius"/>
    </source>
</evidence>
<proteinExistence type="predicted"/>
<keyword evidence="1" id="KW-0472">Membrane</keyword>
<evidence type="ECO:0000259" key="2">
    <source>
        <dbReference type="Pfam" id="PF02517"/>
    </source>
</evidence>
<feature type="transmembrane region" description="Helical" evidence="1">
    <location>
        <begin position="116"/>
        <end position="137"/>
    </location>
</feature>
<gene>
    <name evidence="3" type="ORF">AUR66_10580</name>
</gene>
<accession>A0A0W1SSU5</accession>
<dbReference type="GO" id="GO:0080120">
    <property type="term" value="P:CAAX-box protein maturation"/>
    <property type="evidence" value="ECO:0007669"/>
    <property type="project" value="UniProtKB-ARBA"/>
</dbReference>
<keyword evidence="1" id="KW-1133">Transmembrane helix</keyword>
<feature type="domain" description="CAAX prenyl protease 2/Lysostaphin resistance protein A-like" evidence="2">
    <location>
        <begin position="117"/>
        <end position="222"/>
    </location>
</feature>
<dbReference type="EMBL" id="LOPV01000102">
    <property type="protein sequence ID" value="KTG29381.1"/>
    <property type="molecule type" value="Genomic_DNA"/>
</dbReference>
<dbReference type="GO" id="GO:0004175">
    <property type="term" value="F:endopeptidase activity"/>
    <property type="evidence" value="ECO:0007669"/>
    <property type="project" value="UniProtKB-ARBA"/>
</dbReference>
<dbReference type="AlphaFoldDB" id="A0A0W1SSU5"/>
<dbReference type="RefSeq" id="WP_058571505.1">
    <property type="nucleotide sequence ID" value="NZ_LOPV01000102.1"/>
</dbReference>
<keyword evidence="4" id="KW-1185">Reference proteome</keyword>
<evidence type="ECO:0000313" key="3">
    <source>
        <dbReference type="EMBL" id="KTG29381.1"/>
    </source>
</evidence>
<feature type="transmembrane region" description="Helical" evidence="1">
    <location>
        <begin position="9"/>
        <end position="30"/>
    </location>
</feature>
<feature type="transmembrane region" description="Helical" evidence="1">
    <location>
        <begin position="237"/>
        <end position="255"/>
    </location>
</feature>
<feature type="transmembrane region" description="Helical" evidence="1">
    <location>
        <begin position="36"/>
        <end position="55"/>
    </location>
</feature>
<feature type="transmembrane region" description="Helical" evidence="1">
    <location>
        <begin position="76"/>
        <end position="96"/>
    </location>
</feature>
<dbReference type="InterPro" id="IPR042150">
    <property type="entry name" value="MmRce1-like"/>
</dbReference>
<feature type="transmembrane region" description="Helical" evidence="1">
    <location>
        <begin position="209"/>
        <end position="231"/>
    </location>
</feature>